<dbReference type="GO" id="GO:0071973">
    <property type="term" value="P:bacterial-type flagellum-dependent cell motility"/>
    <property type="evidence" value="ECO:0007669"/>
    <property type="project" value="TreeGrafter"/>
</dbReference>
<dbReference type="Pfam" id="PF02465">
    <property type="entry name" value="FliD_N"/>
    <property type="match status" value="1"/>
</dbReference>
<feature type="domain" description="Flagellar hook-associated protein 2 N-terminal" evidence="8">
    <location>
        <begin position="17"/>
        <end position="115"/>
    </location>
</feature>
<evidence type="ECO:0000256" key="5">
    <source>
        <dbReference type="ARBA" id="ARBA00023143"/>
    </source>
</evidence>
<evidence type="ECO:0000313" key="11">
    <source>
        <dbReference type="EMBL" id="QGU88509.1"/>
    </source>
</evidence>
<dbReference type="KEGG" id="erwi:GN242_15360"/>
<dbReference type="PANTHER" id="PTHR30288">
    <property type="entry name" value="FLAGELLAR CAP/ASSEMBLY PROTEIN FLID"/>
    <property type="match status" value="1"/>
</dbReference>
<keyword evidence="5 7" id="KW-0975">Bacterial flagellum</keyword>
<keyword evidence="11" id="KW-0969">Cilium</keyword>
<dbReference type="InterPro" id="IPR040026">
    <property type="entry name" value="FliD"/>
</dbReference>
<dbReference type="EMBL" id="CP046509">
    <property type="protein sequence ID" value="QGU88509.1"/>
    <property type="molecule type" value="Genomic_DNA"/>
</dbReference>
<evidence type="ECO:0000256" key="7">
    <source>
        <dbReference type="RuleBase" id="RU362066"/>
    </source>
</evidence>
<gene>
    <name evidence="11" type="primary">fliD</name>
    <name evidence="10" type="ORF">GK011_08350</name>
    <name evidence="11" type="ORF">GN242_15360</name>
</gene>
<dbReference type="InterPro" id="IPR003481">
    <property type="entry name" value="FliD_N"/>
</dbReference>
<dbReference type="Proteomes" id="UP000480164">
    <property type="component" value="Unassembled WGS sequence"/>
</dbReference>
<dbReference type="Proteomes" id="UP000424752">
    <property type="component" value="Chromosome"/>
</dbReference>
<dbReference type="GO" id="GO:0009421">
    <property type="term" value="C:bacterial-type flagellum filament cap"/>
    <property type="evidence" value="ECO:0007669"/>
    <property type="project" value="InterPro"/>
</dbReference>
<keyword evidence="7" id="KW-0964">Secreted</keyword>
<evidence type="ECO:0000313" key="12">
    <source>
        <dbReference type="Proteomes" id="UP000424752"/>
    </source>
</evidence>
<dbReference type="GO" id="GO:0009424">
    <property type="term" value="C:bacterial-type flagellum hook"/>
    <property type="evidence" value="ECO:0007669"/>
    <property type="project" value="UniProtKB-UniRule"/>
</dbReference>
<dbReference type="GO" id="GO:0007155">
    <property type="term" value="P:cell adhesion"/>
    <property type="evidence" value="ECO:0007669"/>
    <property type="project" value="InterPro"/>
</dbReference>
<evidence type="ECO:0000313" key="10">
    <source>
        <dbReference type="EMBL" id="MTD26946.1"/>
    </source>
</evidence>
<evidence type="ECO:0000256" key="1">
    <source>
        <dbReference type="ARBA" id="ARBA00009764"/>
    </source>
</evidence>
<comment type="similarity">
    <text evidence="1 7">Belongs to the FliD family.</text>
</comment>
<keyword evidence="13" id="KW-1185">Reference proteome</keyword>
<reference evidence="10 13" key="1">
    <citation type="submission" date="2019-11" db="EMBL/GenBank/DDBJ databases">
        <title>Erwinia sp. nov., isolated from feces of birds in Tibet plateau of China.</title>
        <authorList>
            <person name="Ge Y."/>
        </authorList>
    </citation>
    <scope>NUCLEOTIDE SEQUENCE [LARGE SCALE GENOMIC DNA]</scope>
    <source>
        <strain evidence="10 13">J316</strain>
    </source>
</reference>
<evidence type="ECO:0000256" key="3">
    <source>
        <dbReference type="ARBA" id="ARBA00016246"/>
    </source>
</evidence>
<dbReference type="EMBL" id="WLZX01000002">
    <property type="protein sequence ID" value="MTD26946.1"/>
    <property type="molecule type" value="Genomic_DNA"/>
</dbReference>
<dbReference type="PANTHER" id="PTHR30288:SF0">
    <property type="entry name" value="FLAGELLAR HOOK-ASSOCIATED PROTEIN 2"/>
    <property type="match status" value="1"/>
</dbReference>
<protein>
    <recommendedName>
        <fullName evidence="3 7">Flagellar hook-associated protein 2</fullName>
        <shortName evidence="7">HAP2</shortName>
    </recommendedName>
    <alternativeName>
        <fullName evidence="7">Flagellar cap protein</fullName>
    </alternativeName>
</protein>
<keyword evidence="11" id="KW-0282">Flagellum</keyword>
<name>A0A6I6ETV3_9GAMM</name>
<organism evidence="11 12">
    <name type="scientific">Erwinia sorbitola</name>
    <dbReference type="NCBI Taxonomy" id="2681984"/>
    <lineage>
        <taxon>Bacteria</taxon>
        <taxon>Pseudomonadati</taxon>
        <taxon>Pseudomonadota</taxon>
        <taxon>Gammaproteobacteria</taxon>
        <taxon>Enterobacterales</taxon>
        <taxon>Erwiniaceae</taxon>
        <taxon>Erwinia</taxon>
    </lineage>
</organism>
<dbReference type="Pfam" id="PF07196">
    <property type="entry name" value="Flagellin_IN"/>
    <property type="match status" value="1"/>
</dbReference>
<evidence type="ECO:0000256" key="6">
    <source>
        <dbReference type="ARBA" id="ARBA00025175"/>
    </source>
</evidence>
<evidence type="ECO:0000256" key="4">
    <source>
        <dbReference type="ARBA" id="ARBA00023054"/>
    </source>
</evidence>
<accession>A0A6L6GMV3</accession>
<dbReference type="AlphaFoldDB" id="A0A6I6ETV3"/>
<dbReference type="InterPro" id="IPR010810">
    <property type="entry name" value="Flagellin_hook_IN_motif"/>
</dbReference>
<accession>A0A6I6ETV3</accession>
<dbReference type="Pfam" id="PF07195">
    <property type="entry name" value="FliD_C"/>
    <property type="match status" value="1"/>
</dbReference>
<keyword evidence="4" id="KW-0175">Coiled coil</keyword>
<proteinExistence type="inferred from homology"/>
<feature type="domain" description="Flagellar hook-associated protein 2 C-terminal" evidence="9">
    <location>
        <begin position="218"/>
        <end position="443"/>
    </location>
</feature>
<comment type="function">
    <text evidence="6">Required for the morphogenesis and for the elongation of the flagellar filament by facilitating polymerization of the flagellin monomers at the tip of growing filament. Forms a capping structure, which prevents flagellin subunits (transported through the central channel of the flagellum) from leaking out without polymerization at the distal end.</text>
</comment>
<sequence length="449" mass="48504">MPRSREQETIMSWLDSFDPQTMSQQMATASIETQQIQLRSQKNRISGQQKALTTLKNALTEFRTSVRKLSVSGTNGGIVKNSATASSEGHVTLKASSSAKKGLYNINVKETASADQLAFQKLGDADIAAASGNMKISIGDKAVDIDMSAVSNLAELRDKINAESGNSGATASLVKQNGQNILMLSSDKTGAANAIALSADDAALNSQLTTQATQISTAKDAVITMGDNDAMTFTNSSNTFKDTIPGVELTVIRKTADDEPLVINVENDSTATREQADNFVSSYNQLRQKLDELTKSGSGDGSVARGALAGDSGINTLESKLNSLLRSEFNGVKLSRFGIGAEKDGQLKLDGKIFDEAVKEKSDALNSLFDGAEGLLKRVEKEGLDIFLSGTKGTLKQRQESLDQKSQQLVRKEKMIQTRYETNFNRYVKEFSNMQGILSQMNQTMGQFW</sequence>
<comment type="subunit">
    <text evidence="2 7">Homopentamer.</text>
</comment>
<evidence type="ECO:0000259" key="8">
    <source>
        <dbReference type="Pfam" id="PF02465"/>
    </source>
</evidence>
<evidence type="ECO:0000313" key="13">
    <source>
        <dbReference type="Proteomes" id="UP000480164"/>
    </source>
</evidence>
<comment type="function">
    <text evidence="7">Required for morphogenesis and for the elongation of the flagellar filament by facilitating polymerization of the flagellin monomers at the tip of growing filament. Forms a capping structure, which prevents flagellin subunits (transported through the central channel of the flagellum) from leaking out without polymerization at the distal end.</text>
</comment>
<reference evidence="11 12" key="2">
    <citation type="submission" date="2019-12" db="EMBL/GenBank/DDBJ databases">
        <title>Erwinia sp. nov., isolated from droppings of birds in the Qinghai-Tiebt plateau of China.</title>
        <authorList>
            <person name="Ge Y."/>
        </authorList>
    </citation>
    <scope>NUCLEOTIDE SEQUENCE [LARGE SCALE GENOMIC DNA]</scope>
    <source>
        <strain evidence="11 12">J780</strain>
    </source>
</reference>
<evidence type="ECO:0000259" key="9">
    <source>
        <dbReference type="Pfam" id="PF07195"/>
    </source>
</evidence>
<dbReference type="GO" id="GO:0005576">
    <property type="term" value="C:extracellular region"/>
    <property type="evidence" value="ECO:0007669"/>
    <property type="project" value="UniProtKB-SubCell"/>
</dbReference>
<keyword evidence="11" id="KW-0966">Cell projection</keyword>
<evidence type="ECO:0000256" key="2">
    <source>
        <dbReference type="ARBA" id="ARBA00011255"/>
    </source>
</evidence>
<dbReference type="InterPro" id="IPR010809">
    <property type="entry name" value="FliD_C"/>
</dbReference>
<comment type="subcellular location">
    <subcellularLocation>
        <location evidence="7">Secreted</location>
    </subcellularLocation>
    <subcellularLocation>
        <location evidence="7">Bacterial flagellum</location>
    </subcellularLocation>
</comment>